<proteinExistence type="predicted"/>
<dbReference type="EMBL" id="JALLAZ020000924">
    <property type="protein sequence ID" value="KAL3784574.1"/>
    <property type="molecule type" value="Genomic_DNA"/>
</dbReference>
<reference evidence="1 2" key="1">
    <citation type="submission" date="2024-10" db="EMBL/GenBank/DDBJ databases">
        <title>Updated reference genomes for cyclostephanoid diatoms.</title>
        <authorList>
            <person name="Roberts W.R."/>
            <person name="Alverson A.J."/>
        </authorList>
    </citation>
    <scope>NUCLEOTIDE SEQUENCE [LARGE SCALE GENOMIC DNA]</scope>
    <source>
        <strain evidence="1 2">AJA276-08</strain>
    </source>
</reference>
<name>A0ABD3PA24_9STRA</name>
<comment type="caution">
    <text evidence="1">The sequence shown here is derived from an EMBL/GenBank/DDBJ whole genome shotgun (WGS) entry which is preliminary data.</text>
</comment>
<keyword evidence="2" id="KW-1185">Reference proteome</keyword>
<evidence type="ECO:0000313" key="1">
    <source>
        <dbReference type="EMBL" id="KAL3784574.1"/>
    </source>
</evidence>
<sequence>MTVLPREHTDALHAIIADFLSSHVKVLKSSNVHNSRSEDLQCKYATLPEIYFQFRLGLPWFLNRSYLLFVLKF</sequence>
<evidence type="ECO:0000313" key="2">
    <source>
        <dbReference type="Proteomes" id="UP001530315"/>
    </source>
</evidence>
<dbReference type="AlphaFoldDB" id="A0ABD3PA24"/>
<protein>
    <submittedName>
        <fullName evidence="1">Uncharacterized protein</fullName>
    </submittedName>
</protein>
<accession>A0ABD3PA24</accession>
<gene>
    <name evidence="1" type="ORF">ACHAW5_009166</name>
</gene>
<dbReference type="Proteomes" id="UP001530315">
    <property type="component" value="Unassembled WGS sequence"/>
</dbReference>
<organism evidence="1 2">
    <name type="scientific">Stephanodiscus triporus</name>
    <dbReference type="NCBI Taxonomy" id="2934178"/>
    <lineage>
        <taxon>Eukaryota</taxon>
        <taxon>Sar</taxon>
        <taxon>Stramenopiles</taxon>
        <taxon>Ochrophyta</taxon>
        <taxon>Bacillariophyta</taxon>
        <taxon>Coscinodiscophyceae</taxon>
        <taxon>Thalassiosirophycidae</taxon>
        <taxon>Stephanodiscales</taxon>
        <taxon>Stephanodiscaceae</taxon>
        <taxon>Stephanodiscus</taxon>
    </lineage>
</organism>